<proteinExistence type="predicted"/>
<evidence type="ECO:0000259" key="1">
    <source>
        <dbReference type="Pfam" id="PF01869"/>
    </source>
</evidence>
<dbReference type="HOGENOM" id="CLU_016274_1_1_3"/>
<dbReference type="eggNOG" id="COG2971">
    <property type="taxonomic scope" value="Bacteria"/>
</dbReference>
<organism evidence="2 3">
    <name type="scientific">Parasynechococcus marenigrum (strain WH8102)</name>
    <dbReference type="NCBI Taxonomy" id="84588"/>
    <lineage>
        <taxon>Bacteria</taxon>
        <taxon>Bacillati</taxon>
        <taxon>Cyanobacteriota</taxon>
        <taxon>Cyanophyceae</taxon>
        <taxon>Synechococcales</taxon>
        <taxon>Prochlorococcaceae</taxon>
        <taxon>Parasynechococcus</taxon>
        <taxon>Parasynechococcus marenigrum</taxon>
    </lineage>
</organism>
<dbReference type="EMBL" id="BX569689">
    <property type="protein sequence ID" value="CAE06798.1"/>
    <property type="molecule type" value="Genomic_DNA"/>
</dbReference>
<dbReference type="RefSeq" id="WP_011127157.1">
    <property type="nucleotide sequence ID" value="NC_005070.1"/>
</dbReference>
<sequence>MLLAGFDAGQTSTRCRVCLWQEVGWQIIGESSGPGVSHLEASGGAERFRQAVLTSLTSAFEGEGERRLDAAVIGASGIEQGSALQPKATALLADALSLPEDRVLATGDERTALRGAFPDGDGIILISGTGMICLGRDHQGKEHRCGGWGWMLDGAGSAFDLGHQGLQLTLQMADGRRPDHPLRQRMWEQLGCRDHTDVKAWVVQPSRTAADLAALAPLLVAAADAGLPAAQDILQRSASALVSCAATVARELALPQPAVAGLGGVLQHQGSVQRAVEVGIIAEIPGARWAPAASDACWGALTMARELVLRPR</sequence>
<dbReference type="InterPro" id="IPR052519">
    <property type="entry name" value="Euk-type_GlcNAc_Kinase"/>
</dbReference>
<dbReference type="AlphaFoldDB" id="Q7U9H5"/>
<dbReference type="KEGG" id="syw:SYNW0283"/>
<evidence type="ECO:0000313" key="3">
    <source>
        <dbReference type="Proteomes" id="UP000001422"/>
    </source>
</evidence>
<dbReference type="SUPFAM" id="SSF53067">
    <property type="entry name" value="Actin-like ATPase domain"/>
    <property type="match status" value="2"/>
</dbReference>
<keyword evidence="3" id="KW-1185">Reference proteome</keyword>
<dbReference type="PANTHER" id="PTHR43190">
    <property type="entry name" value="N-ACETYL-D-GLUCOSAMINE KINASE"/>
    <property type="match status" value="1"/>
</dbReference>
<gene>
    <name evidence="2" type="ordered locus">SYNW0283</name>
</gene>
<evidence type="ECO:0000313" key="2">
    <source>
        <dbReference type="EMBL" id="CAE06798.1"/>
    </source>
</evidence>
<dbReference type="STRING" id="84588.SYNW0283"/>
<feature type="domain" description="ATPase BadF/BadG/BcrA/BcrD type" evidence="1">
    <location>
        <begin position="5"/>
        <end position="275"/>
    </location>
</feature>
<dbReference type="CDD" id="cd24007">
    <property type="entry name" value="ASKHA_NBD_eukNAGK-like"/>
    <property type="match status" value="1"/>
</dbReference>
<accession>Q7U9H5</accession>
<dbReference type="Gene3D" id="3.30.420.40">
    <property type="match status" value="2"/>
</dbReference>
<dbReference type="Pfam" id="PF01869">
    <property type="entry name" value="BcrAD_BadFG"/>
    <property type="match status" value="1"/>
</dbReference>
<dbReference type="Proteomes" id="UP000001422">
    <property type="component" value="Chromosome"/>
</dbReference>
<dbReference type="InterPro" id="IPR043129">
    <property type="entry name" value="ATPase_NBD"/>
</dbReference>
<dbReference type="PANTHER" id="PTHR43190:SF3">
    <property type="entry name" value="N-ACETYL-D-GLUCOSAMINE KINASE"/>
    <property type="match status" value="1"/>
</dbReference>
<protein>
    <recommendedName>
        <fullName evidence="1">ATPase BadF/BadG/BcrA/BcrD type domain-containing protein</fullName>
    </recommendedName>
</protein>
<reference evidence="2 3" key="1">
    <citation type="journal article" date="2003" name="Nature">
        <title>The genome of a motile marine Synechococcus.</title>
        <authorList>
            <person name="Palenik B."/>
            <person name="Brahamsha B."/>
            <person name="Larimer F."/>
            <person name="Land M."/>
            <person name="Hauser L."/>
            <person name="Chain P."/>
            <person name="Lamerdin J."/>
            <person name="Regala W."/>
            <person name="Allen E.A."/>
            <person name="McCarren J."/>
            <person name="Paulsen I."/>
            <person name="Dufresne A."/>
            <person name="Partensky F."/>
            <person name="Webb E."/>
            <person name="Waterbury J."/>
        </authorList>
    </citation>
    <scope>NUCLEOTIDE SEQUENCE [LARGE SCALE GENOMIC DNA]</scope>
    <source>
        <strain evidence="2 3">WH8102</strain>
    </source>
</reference>
<dbReference type="InterPro" id="IPR002731">
    <property type="entry name" value="ATPase_BadF"/>
</dbReference>
<name>Q7U9H5_PARMW</name>